<dbReference type="CDD" id="cd02440">
    <property type="entry name" value="AdoMet_MTases"/>
    <property type="match status" value="1"/>
</dbReference>
<dbReference type="Proteomes" id="UP000480039">
    <property type="component" value="Unassembled WGS sequence"/>
</dbReference>
<comment type="caution">
    <text evidence="2">The sequence shown here is derived from an EMBL/GenBank/DDBJ whole genome shotgun (WGS) entry which is preliminary data.</text>
</comment>
<sequence>MKLRNEKSYNDLLEQQAINKLLPDVKGKMILDIGCGCGHNSFLFAQNGAKKVVGIDLSQNMLEVAKKAFCHPCVEYRHIETVVGRRGKDTL</sequence>
<organism evidence="2 3">
    <name type="scientific">Clostridium botulinum</name>
    <dbReference type="NCBI Taxonomy" id="1491"/>
    <lineage>
        <taxon>Bacteria</taxon>
        <taxon>Bacillati</taxon>
        <taxon>Bacillota</taxon>
        <taxon>Clostridia</taxon>
        <taxon>Eubacteriales</taxon>
        <taxon>Clostridiaceae</taxon>
        <taxon>Clostridium</taxon>
    </lineage>
</organism>
<dbReference type="EMBL" id="SWQE01000005">
    <property type="protein sequence ID" value="NFJ08967.1"/>
    <property type="molecule type" value="Genomic_DNA"/>
</dbReference>
<evidence type="ECO:0000313" key="2">
    <source>
        <dbReference type="EMBL" id="NFJ08967.1"/>
    </source>
</evidence>
<protein>
    <submittedName>
        <fullName evidence="2">Class I SAM-dependent methyltransferase</fullName>
    </submittedName>
</protein>
<keyword evidence="2" id="KW-0489">Methyltransferase</keyword>
<name>A0A846JA96_CLOBO</name>
<evidence type="ECO:0000259" key="1">
    <source>
        <dbReference type="Pfam" id="PF13649"/>
    </source>
</evidence>
<reference evidence="2 3" key="1">
    <citation type="submission" date="2019-04" db="EMBL/GenBank/DDBJ databases">
        <title>Genome sequencing of Clostridium botulinum Groups I-IV and Clostridium butyricum.</title>
        <authorList>
            <person name="Brunt J."/>
            <person name="Van Vliet A.H.M."/>
            <person name="Stringer S.C."/>
            <person name="Carter A.T."/>
            <person name="Peck M.W."/>
        </authorList>
    </citation>
    <scope>NUCLEOTIDE SEQUENCE [LARGE SCALE GENOMIC DNA]</scope>
    <source>
        <strain evidence="2 3">Colworth BL30</strain>
    </source>
</reference>
<dbReference type="PANTHER" id="PTHR43591">
    <property type="entry name" value="METHYLTRANSFERASE"/>
    <property type="match status" value="1"/>
</dbReference>
<gene>
    <name evidence="2" type="ORF">FC871_10875</name>
</gene>
<accession>A0A846JA96</accession>
<dbReference type="InterPro" id="IPR041698">
    <property type="entry name" value="Methyltransf_25"/>
</dbReference>
<dbReference type="GO" id="GO:0008168">
    <property type="term" value="F:methyltransferase activity"/>
    <property type="evidence" value="ECO:0007669"/>
    <property type="project" value="UniProtKB-KW"/>
</dbReference>
<feature type="domain" description="Methyltransferase" evidence="1">
    <location>
        <begin position="30"/>
        <end position="76"/>
    </location>
</feature>
<dbReference type="Gene3D" id="3.40.50.150">
    <property type="entry name" value="Vaccinia Virus protein VP39"/>
    <property type="match status" value="1"/>
</dbReference>
<dbReference type="SUPFAM" id="SSF53335">
    <property type="entry name" value="S-adenosyl-L-methionine-dependent methyltransferases"/>
    <property type="match status" value="1"/>
</dbReference>
<dbReference type="InterPro" id="IPR029063">
    <property type="entry name" value="SAM-dependent_MTases_sf"/>
</dbReference>
<proteinExistence type="predicted"/>
<evidence type="ECO:0000313" key="3">
    <source>
        <dbReference type="Proteomes" id="UP000480039"/>
    </source>
</evidence>
<dbReference type="AlphaFoldDB" id="A0A846JA96"/>
<keyword evidence="2" id="KW-0808">Transferase</keyword>
<dbReference type="Pfam" id="PF13649">
    <property type="entry name" value="Methyltransf_25"/>
    <property type="match status" value="1"/>
</dbReference>
<dbReference type="GO" id="GO:0032259">
    <property type="term" value="P:methylation"/>
    <property type="evidence" value="ECO:0007669"/>
    <property type="project" value="UniProtKB-KW"/>
</dbReference>